<proteinExistence type="predicted"/>
<dbReference type="EMBL" id="CP129113">
    <property type="protein sequence ID" value="WLV25131.1"/>
    <property type="molecule type" value="Genomic_DNA"/>
</dbReference>
<dbReference type="Proteomes" id="UP001180087">
    <property type="component" value="Chromosome"/>
</dbReference>
<protein>
    <recommendedName>
        <fullName evidence="3">YxiS</fullName>
    </recommendedName>
</protein>
<evidence type="ECO:0008006" key="3">
    <source>
        <dbReference type="Google" id="ProtNLM"/>
    </source>
</evidence>
<evidence type="ECO:0000313" key="1">
    <source>
        <dbReference type="EMBL" id="WLV25131.1"/>
    </source>
</evidence>
<accession>A0ABY9KW70</accession>
<evidence type="ECO:0000313" key="2">
    <source>
        <dbReference type="Proteomes" id="UP001180087"/>
    </source>
</evidence>
<name>A0ABY9KW70_9BACI</name>
<sequence length="100" mass="11714">MERKDIESQVIESYKKDEQMMILVFAQWCINHELDPEELYIKAYPEQVKNPALHHALELTVPKTEAGEIADETLFNVLDLFGNHDLAFIVQEEIEKRKQS</sequence>
<gene>
    <name evidence="1" type="ORF">QR721_02495</name>
</gene>
<keyword evidence="2" id="KW-1185">Reference proteome</keyword>
<organism evidence="1 2">
    <name type="scientific">Aciduricibacillus chroicocephali</name>
    <dbReference type="NCBI Taxonomy" id="3054939"/>
    <lineage>
        <taxon>Bacteria</taxon>
        <taxon>Bacillati</taxon>
        <taxon>Bacillota</taxon>
        <taxon>Bacilli</taxon>
        <taxon>Bacillales</taxon>
        <taxon>Bacillaceae</taxon>
        <taxon>Aciduricibacillus</taxon>
    </lineage>
</organism>
<reference evidence="1" key="1">
    <citation type="submission" date="2023-06" db="EMBL/GenBank/DDBJ databases">
        <title>A Treasure from Seagulls: Isolation and Description of Aciduricobacillus qingdaonensis gen. nov., sp. nov., a Rare Obligately Uric Acid-utilizing Member in the Family Bacillaceae.</title>
        <authorList>
            <person name="Liu W."/>
            <person name="Wang B."/>
        </authorList>
    </citation>
    <scope>NUCLEOTIDE SEQUENCE</scope>
    <source>
        <strain evidence="1">44XB</strain>
    </source>
</reference>
<dbReference type="RefSeq" id="WP_348028868.1">
    <property type="nucleotide sequence ID" value="NZ_CP129113.1"/>
</dbReference>